<evidence type="ECO:0000313" key="1">
    <source>
        <dbReference type="EMBL" id="SEJ10729.1"/>
    </source>
</evidence>
<gene>
    <name evidence="1" type="ORF">SAMN04488018_11244</name>
</gene>
<reference evidence="1 2" key="1">
    <citation type="submission" date="2016-10" db="EMBL/GenBank/DDBJ databases">
        <authorList>
            <person name="de Groot N.N."/>
        </authorList>
    </citation>
    <scope>NUCLEOTIDE SEQUENCE [LARGE SCALE GENOMIC DNA]</scope>
    <source>
        <strain evidence="1 2">DSM 23048</strain>
    </source>
</reference>
<dbReference type="EMBL" id="FNYS01000012">
    <property type="protein sequence ID" value="SEJ10729.1"/>
    <property type="molecule type" value="Genomic_DNA"/>
</dbReference>
<organism evidence="1 2">
    <name type="scientific">Myroides marinus</name>
    <dbReference type="NCBI Taxonomy" id="703342"/>
    <lineage>
        <taxon>Bacteria</taxon>
        <taxon>Pseudomonadati</taxon>
        <taxon>Bacteroidota</taxon>
        <taxon>Flavobacteriia</taxon>
        <taxon>Flavobacteriales</taxon>
        <taxon>Flavobacteriaceae</taxon>
        <taxon>Myroides</taxon>
    </lineage>
</organism>
<name>A0A1H6W1C3_9FLAO</name>
<evidence type="ECO:0000313" key="2">
    <source>
        <dbReference type="Proteomes" id="UP000183077"/>
    </source>
</evidence>
<dbReference type="AlphaFoldDB" id="A0A1H6W1C3"/>
<evidence type="ECO:0008006" key="3">
    <source>
        <dbReference type="Google" id="ProtNLM"/>
    </source>
</evidence>
<dbReference type="Proteomes" id="UP000183077">
    <property type="component" value="Unassembled WGS sequence"/>
</dbReference>
<dbReference type="RefSeq" id="WP_074746644.1">
    <property type="nucleotide sequence ID" value="NZ_FNYS01000012.1"/>
</dbReference>
<dbReference type="GeneID" id="82257693"/>
<sequence>MKNRCLSLLIIGLTLIGCKKQENLKVDETSTKITNDVLKKDTIGIVDKVEEGVLTYQLSFKDSIVDGFVKYISKEPLLANELIEEYSEKLTESDRTHLKNILKNNPRFNVMFGSLPFLKNSIYIAGYEVVYKGQGLSYTIENKWNDILDEGYGFAESRIVPNSSLNFKYKKEFLDSQTLQVNITEDKFDRQDTGETVVVAGYQTNKIIYTHKPSTLDGERVLPLSVVAYVSKAFNPVINKVMPFYVNESAGVLKLEIQMTNTADLNLIYEANTAVERKVLEPETSILTGTTLYEVKDSRDVIALGMQLSKLIIAPRM</sequence>
<protein>
    <recommendedName>
        <fullName evidence="3">Lipoprotein</fullName>
    </recommendedName>
</protein>
<proteinExistence type="predicted"/>
<dbReference type="PROSITE" id="PS51257">
    <property type="entry name" value="PROKAR_LIPOPROTEIN"/>
    <property type="match status" value="1"/>
</dbReference>
<accession>A0A1H6W1C3</accession>